<dbReference type="Gene3D" id="2.50.20.10">
    <property type="entry name" value="Lipoprotein localisation LolA/LolB/LppX"/>
    <property type="match status" value="1"/>
</dbReference>
<organism evidence="1">
    <name type="scientific">marine sediment metagenome</name>
    <dbReference type="NCBI Taxonomy" id="412755"/>
    <lineage>
        <taxon>unclassified sequences</taxon>
        <taxon>metagenomes</taxon>
        <taxon>ecological metagenomes</taxon>
    </lineage>
</organism>
<dbReference type="InterPro" id="IPR029046">
    <property type="entry name" value="LolA/LolB/LppX"/>
</dbReference>
<dbReference type="SUPFAM" id="SSF89392">
    <property type="entry name" value="Prokaryotic lipoproteins and lipoprotein localization factors"/>
    <property type="match status" value="1"/>
</dbReference>
<dbReference type="EMBL" id="LAZR01002523">
    <property type="protein sequence ID" value="KKN28945.1"/>
    <property type="molecule type" value="Genomic_DNA"/>
</dbReference>
<dbReference type="Pfam" id="PF19574">
    <property type="entry name" value="LolA_3"/>
    <property type="match status" value="1"/>
</dbReference>
<evidence type="ECO:0008006" key="2">
    <source>
        <dbReference type="Google" id="ProtNLM"/>
    </source>
</evidence>
<evidence type="ECO:0000313" key="1">
    <source>
        <dbReference type="EMBL" id="KKN28945.1"/>
    </source>
</evidence>
<dbReference type="InterPro" id="IPR004564">
    <property type="entry name" value="OM_lipoprot_carrier_LolA-like"/>
</dbReference>
<name>A0A0F9PAV1_9ZZZZ</name>
<dbReference type="CDD" id="cd16325">
    <property type="entry name" value="LolA"/>
    <property type="match status" value="1"/>
</dbReference>
<accession>A0A0F9PAV1</accession>
<dbReference type="AlphaFoldDB" id="A0A0F9PAV1"/>
<proteinExistence type="predicted"/>
<reference evidence="1" key="1">
    <citation type="journal article" date="2015" name="Nature">
        <title>Complex archaea that bridge the gap between prokaryotes and eukaryotes.</title>
        <authorList>
            <person name="Spang A."/>
            <person name="Saw J.H."/>
            <person name="Jorgensen S.L."/>
            <person name="Zaremba-Niedzwiedzka K."/>
            <person name="Martijn J."/>
            <person name="Lind A.E."/>
            <person name="van Eijk R."/>
            <person name="Schleper C."/>
            <person name="Guy L."/>
            <person name="Ettema T.J."/>
        </authorList>
    </citation>
    <scope>NUCLEOTIDE SEQUENCE</scope>
</reference>
<protein>
    <recommendedName>
        <fullName evidence="2">Outer membrane lipoprotein carrier protein LolA</fullName>
    </recommendedName>
</protein>
<comment type="caution">
    <text evidence="1">The sequence shown here is derived from an EMBL/GenBank/DDBJ whole genome shotgun (WGS) entry which is preliminary data.</text>
</comment>
<gene>
    <name evidence="1" type="ORF">LCGC14_0849160</name>
</gene>
<sequence length="219" mass="24706">MMSFANFFHSVLSTISFVRPKKLIILFMLIPALSHADEWNIKQLMTALAQVQTRHALFIERKSIALLTVPVESSGELIYTAPNHLVKRTLKPKRESMVLDEDTLNIELSTQQNLPIGGKQTSKKNYQLQLQDYPEIAVFIDSIRGTLAGDLPALQKNYQLSLIGNIDDWTLSLNPTNEKMQALVKNIDISGEHNAIHRIEINQTDGDSSLMLIEQKLTP</sequence>